<name>A0AAV4U2Z1_9ARAC</name>
<proteinExistence type="predicted"/>
<comment type="caution">
    <text evidence="1">The sequence shown here is derived from an EMBL/GenBank/DDBJ whole genome shotgun (WGS) entry which is preliminary data.</text>
</comment>
<reference evidence="1 2" key="1">
    <citation type="submission" date="2021-06" db="EMBL/GenBank/DDBJ databases">
        <title>Caerostris darwini draft genome.</title>
        <authorList>
            <person name="Kono N."/>
            <person name="Arakawa K."/>
        </authorList>
    </citation>
    <scope>NUCLEOTIDE SEQUENCE [LARGE SCALE GENOMIC DNA]</scope>
</reference>
<sequence length="109" mass="12535">MKCFVQILLKNVEVSRTNKFKTMRELSLSNMLEHCLLETACAVRVTLFNNYRTCAKNVGLLSLCRLTEVGPDHNVKQNCPNIDVAVQRKHPFVSEGYISCKVWNRYSLL</sequence>
<organism evidence="1 2">
    <name type="scientific">Caerostris darwini</name>
    <dbReference type="NCBI Taxonomy" id="1538125"/>
    <lineage>
        <taxon>Eukaryota</taxon>
        <taxon>Metazoa</taxon>
        <taxon>Ecdysozoa</taxon>
        <taxon>Arthropoda</taxon>
        <taxon>Chelicerata</taxon>
        <taxon>Arachnida</taxon>
        <taxon>Araneae</taxon>
        <taxon>Araneomorphae</taxon>
        <taxon>Entelegynae</taxon>
        <taxon>Araneoidea</taxon>
        <taxon>Araneidae</taxon>
        <taxon>Caerostris</taxon>
    </lineage>
</organism>
<dbReference type="EMBL" id="BPLQ01010632">
    <property type="protein sequence ID" value="GIY52158.1"/>
    <property type="molecule type" value="Genomic_DNA"/>
</dbReference>
<evidence type="ECO:0000313" key="2">
    <source>
        <dbReference type="Proteomes" id="UP001054837"/>
    </source>
</evidence>
<accession>A0AAV4U2Z1</accession>
<evidence type="ECO:0000313" key="1">
    <source>
        <dbReference type="EMBL" id="GIY52158.1"/>
    </source>
</evidence>
<dbReference type="AlphaFoldDB" id="A0AAV4U2Z1"/>
<dbReference type="Proteomes" id="UP001054837">
    <property type="component" value="Unassembled WGS sequence"/>
</dbReference>
<gene>
    <name evidence="1" type="ORF">CDAR_432451</name>
</gene>
<keyword evidence="2" id="KW-1185">Reference proteome</keyword>
<protein>
    <submittedName>
        <fullName evidence="1">Uncharacterized protein</fullName>
    </submittedName>
</protein>